<dbReference type="InterPro" id="IPR011611">
    <property type="entry name" value="PfkB_dom"/>
</dbReference>
<evidence type="ECO:0000313" key="7">
    <source>
        <dbReference type="EMBL" id="MBB5642762.1"/>
    </source>
</evidence>
<evidence type="ECO:0000256" key="1">
    <source>
        <dbReference type="ARBA" id="ARBA00010688"/>
    </source>
</evidence>
<comment type="similarity">
    <text evidence="1">Belongs to the carbohydrate kinase PfkB family.</text>
</comment>
<dbReference type="InterPro" id="IPR002173">
    <property type="entry name" value="Carboh/pur_kinase_PfkB_CS"/>
</dbReference>
<dbReference type="AlphaFoldDB" id="A0A7W8ZZ29"/>
<accession>A0A7W8ZZ29</accession>
<dbReference type="PANTHER" id="PTHR43085:SF1">
    <property type="entry name" value="PSEUDOURIDINE KINASE-RELATED"/>
    <property type="match status" value="1"/>
</dbReference>
<dbReference type="Pfam" id="PF00294">
    <property type="entry name" value="PfkB"/>
    <property type="match status" value="1"/>
</dbReference>
<sequence length="308" mass="31727">MKTTPEIIVIGEALTDIVETDDGAAEYAGGSPMNVAIGLARLGHAVALVTRIGSDARGAEIACHVEESGARIFAGSMVDEPQSTAKAVLDATGAATYQFDIRWSLDSIGTLPEVGVLHTGSIAAFLAPGAADVRRLLSEAGEDAIVTFDPNIRPSLLGSVEAARRVVEDLAGLATIVKLSDEDAEWLYGELTLDQVLDRLLDLGPALVIITRGGDGAILATATDRVSEPGVRVTVADTIGAGDSFMSAVIHRLAELLADGVAPSAIRDGSALDRAELERLGAFAAACAAITVSRTGANPPVLAELRPV</sequence>
<dbReference type="InterPro" id="IPR029056">
    <property type="entry name" value="Ribokinase-like"/>
</dbReference>
<evidence type="ECO:0000256" key="4">
    <source>
        <dbReference type="ARBA" id="ARBA00022777"/>
    </source>
</evidence>
<evidence type="ECO:0000313" key="8">
    <source>
        <dbReference type="Proteomes" id="UP000561726"/>
    </source>
</evidence>
<evidence type="ECO:0000259" key="6">
    <source>
        <dbReference type="Pfam" id="PF00294"/>
    </source>
</evidence>
<organism evidence="7 8">
    <name type="scientific">Cryobacterium roopkundense</name>
    <dbReference type="NCBI Taxonomy" id="1001240"/>
    <lineage>
        <taxon>Bacteria</taxon>
        <taxon>Bacillati</taxon>
        <taxon>Actinomycetota</taxon>
        <taxon>Actinomycetes</taxon>
        <taxon>Micrococcales</taxon>
        <taxon>Microbacteriaceae</taxon>
        <taxon>Cryobacterium</taxon>
    </lineage>
</organism>
<evidence type="ECO:0000256" key="3">
    <source>
        <dbReference type="ARBA" id="ARBA00022741"/>
    </source>
</evidence>
<dbReference type="EC" id="2.7.1.4" evidence="7"/>
<dbReference type="PROSITE" id="PS00584">
    <property type="entry name" value="PFKB_KINASES_2"/>
    <property type="match status" value="1"/>
</dbReference>
<evidence type="ECO:0000256" key="5">
    <source>
        <dbReference type="ARBA" id="ARBA00022840"/>
    </source>
</evidence>
<keyword evidence="4 7" id="KW-0418">Kinase</keyword>
<dbReference type="RefSeq" id="WP_338080929.1">
    <property type="nucleotide sequence ID" value="NZ_JACHBQ010000001.1"/>
</dbReference>
<dbReference type="SUPFAM" id="SSF53613">
    <property type="entry name" value="Ribokinase-like"/>
    <property type="match status" value="1"/>
</dbReference>
<dbReference type="PANTHER" id="PTHR43085">
    <property type="entry name" value="HEXOKINASE FAMILY MEMBER"/>
    <property type="match status" value="1"/>
</dbReference>
<dbReference type="PROSITE" id="PS00583">
    <property type="entry name" value="PFKB_KINASES_1"/>
    <property type="match status" value="1"/>
</dbReference>
<name>A0A7W8ZZ29_9MICO</name>
<keyword evidence="3" id="KW-0547">Nucleotide-binding</keyword>
<evidence type="ECO:0000256" key="2">
    <source>
        <dbReference type="ARBA" id="ARBA00022679"/>
    </source>
</evidence>
<reference evidence="7 8" key="1">
    <citation type="submission" date="2020-08" db="EMBL/GenBank/DDBJ databases">
        <title>Sequencing the genomes of 1000 actinobacteria strains.</title>
        <authorList>
            <person name="Klenk H.-P."/>
        </authorList>
    </citation>
    <scope>NUCLEOTIDE SEQUENCE [LARGE SCALE GENOMIC DNA]</scope>
    <source>
        <strain evidence="7 8">DSM 21065</strain>
    </source>
</reference>
<gene>
    <name evidence="7" type="ORF">BJ997_003310</name>
</gene>
<proteinExistence type="inferred from homology"/>
<keyword evidence="2 7" id="KW-0808">Transferase</keyword>
<dbReference type="InterPro" id="IPR050306">
    <property type="entry name" value="PfkB_Carbo_kinase"/>
</dbReference>
<dbReference type="CDD" id="cd01167">
    <property type="entry name" value="bac_FRK"/>
    <property type="match status" value="1"/>
</dbReference>
<dbReference type="GO" id="GO:0005524">
    <property type="term" value="F:ATP binding"/>
    <property type="evidence" value="ECO:0007669"/>
    <property type="project" value="UniProtKB-KW"/>
</dbReference>
<dbReference type="Proteomes" id="UP000561726">
    <property type="component" value="Unassembled WGS sequence"/>
</dbReference>
<keyword evidence="5" id="KW-0067">ATP-binding</keyword>
<dbReference type="EMBL" id="JACHBQ010000001">
    <property type="protein sequence ID" value="MBB5642762.1"/>
    <property type="molecule type" value="Genomic_DNA"/>
</dbReference>
<protein>
    <submittedName>
        <fullName evidence="7">Fructokinase</fullName>
        <ecNumber evidence="7">2.7.1.4</ecNumber>
    </submittedName>
</protein>
<dbReference type="Gene3D" id="3.40.1190.20">
    <property type="match status" value="1"/>
</dbReference>
<dbReference type="GO" id="GO:0008865">
    <property type="term" value="F:fructokinase activity"/>
    <property type="evidence" value="ECO:0007669"/>
    <property type="project" value="UniProtKB-EC"/>
</dbReference>
<comment type="caution">
    <text evidence="7">The sequence shown here is derived from an EMBL/GenBank/DDBJ whole genome shotgun (WGS) entry which is preliminary data.</text>
</comment>
<feature type="domain" description="Carbohydrate kinase PfkB" evidence="6">
    <location>
        <begin position="6"/>
        <end position="300"/>
    </location>
</feature>